<evidence type="ECO:0000256" key="1">
    <source>
        <dbReference type="SAM" id="SignalP"/>
    </source>
</evidence>
<dbReference type="InterPro" id="IPR018736">
    <property type="entry name" value="DUF2279_periplasmic_lipo"/>
</dbReference>
<dbReference type="AlphaFoldDB" id="A0A7Y8Y3Z7"/>
<protein>
    <submittedName>
        <fullName evidence="2">DUF2279 domain-containing protein</fullName>
    </submittedName>
</protein>
<organism evidence="2 3">
    <name type="scientific">Flavobacterium agri</name>
    <dbReference type="NCBI Taxonomy" id="2743471"/>
    <lineage>
        <taxon>Bacteria</taxon>
        <taxon>Pseudomonadati</taxon>
        <taxon>Bacteroidota</taxon>
        <taxon>Flavobacteriia</taxon>
        <taxon>Flavobacteriales</taxon>
        <taxon>Flavobacteriaceae</taxon>
        <taxon>Flavobacterium</taxon>
    </lineage>
</organism>
<feature type="signal peptide" evidence="1">
    <location>
        <begin position="1"/>
        <end position="21"/>
    </location>
</feature>
<feature type="chain" id="PRO_5030729574" evidence="1">
    <location>
        <begin position="22"/>
        <end position="306"/>
    </location>
</feature>
<dbReference type="RefSeq" id="WP_176006922.1">
    <property type="nucleotide sequence ID" value="NZ_JABWMI010000015.1"/>
</dbReference>
<name>A0A7Y8Y3Z7_9FLAO</name>
<accession>A0A7Y8Y3Z7</accession>
<keyword evidence="3" id="KW-1185">Reference proteome</keyword>
<dbReference type="Pfam" id="PF10043">
    <property type="entry name" value="DUF2279"/>
    <property type="match status" value="1"/>
</dbReference>
<gene>
    <name evidence="2" type="ORF">HZF10_14400</name>
</gene>
<proteinExistence type="predicted"/>
<dbReference type="Proteomes" id="UP000535020">
    <property type="component" value="Unassembled WGS sequence"/>
</dbReference>
<reference evidence="2 3" key="1">
    <citation type="submission" date="2020-07" db="EMBL/GenBank/DDBJ databases">
        <authorList>
            <person name="Sun Q."/>
        </authorList>
    </citation>
    <scope>NUCLEOTIDE SEQUENCE [LARGE SCALE GENOMIC DNA]</scope>
    <source>
        <strain evidence="2 3">MAH-1</strain>
    </source>
</reference>
<sequence>MKPARLFFGLFLFLVTTSALAQNGLDGFLKPADSLNVGRRNGVIIAESVFAVGTYAALNQLWYADYDRSDFHFINDNAEWMQMDKVGHVFSTYHLSNQSANLFKWSGMSQRKSSIYGAATGFAFVSAIEIFDGFSQEWGASTGDLAANATGTLLFIGQELLWKEQRITPKFSFHKSPYASVRPDVLGSTMTEQIFKDYNGQTYWLSANVHSFFKQSKIIPKWLNVAFGYGATGMVTGENDPVNLVFLPEKGQLRQYYFSLDADLTKIRTNSHLLKTLFSVVNTIKIPAPTIEVNGHGDVKFRPLYF</sequence>
<evidence type="ECO:0000313" key="3">
    <source>
        <dbReference type="Proteomes" id="UP000535020"/>
    </source>
</evidence>
<keyword evidence="1" id="KW-0732">Signal</keyword>
<dbReference type="EMBL" id="JACBJI010000006">
    <property type="protein sequence ID" value="NYA72116.1"/>
    <property type="molecule type" value="Genomic_DNA"/>
</dbReference>
<comment type="caution">
    <text evidence="2">The sequence shown here is derived from an EMBL/GenBank/DDBJ whole genome shotgun (WGS) entry which is preliminary data.</text>
</comment>
<evidence type="ECO:0000313" key="2">
    <source>
        <dbReference type="EMBL" id="NYA72116.1"/>
    </source>
</evidence>